<gene>
    <name evidence="2" type="ORF">LAZ67_6001425</name>
</gene>
<dbReference type="Proteomes" id="UP001235939">
    <property type="component" value="Chromosome 06"/>
</dbReference>
<dbReference type="PANTHER" id="PTHR46060:SF1">
    <property type="entry name" value="MARINER MOS1 TRANSPOSASE-LIKE PROTEIN"/>
    <property type="match status" value="1"/>
</dbReference>
<accession>A0ABY6KMA2</accession>
<evidence type="ECO:0000313" key="2">
    <source>
        <dbReference type="EMBL" id="UYV68878.1"/>
    </source>
</evidence>
<reference evidence="2 3" key="1">
    <citation type="submission" date="2022-01" db="EMBL/GenBank/DDBJ databases">
        <title>A chromosomal length assembly of Cordylochernes scorpioides.</title>
        <authorList>
            <person name="Zeh D."/>
            <person name="Zeh J."/>
        </authorList>
    </citation>
    <scope>NUCLEOTIDE SEQUENCE [LARGE SCALE GENOMIC DNA]</scope>
    <source>
        <strain evidence="2">IN4F17</strain>
        <tissue evidence="2">Whole Body</tissue>
    </source>
</reference>
<protein>
    <submittedName>
        <fullName evidence="2">GVQW3</fullName>
    </submittedName>
</protein>
<organism evidence="2 3">
    <name type="scientific">Cordylochernes scorpioides</name>
    <dbReference type="NCBI Taxonomy" id="51811"/>
    <lineage>
        <taxon>Eukaryota</taxon>
        <taxon>Metazoa</taxon>
        <taxon>Ecdysozoa</taxon>
        <taxon>Arthropoda</taxon>
        <taxon>Chelicerata</taxon>
        <taxon>Arachnida</taxon>
        <taxon>Pseudoscorpiones</taxon>
        <taxon>Cheliferoidea</taxon>
        <taxon>Chernetidae</taxon>
        <taxon>Cordylochernes</taxon>
    </lineage>
</organism>
<evidence type="ECO:0000259" key="1">
    <source>
        <dbReference type="Pfam" id="PF17906"/>
    </source>
</evidence>
<dbReference type="InterPro" id="IPR052709">
    <property type="entry name" value="Transposase-MT_Hybrid"/>
</dbReference>
<sequence>MEQVNSSSSANTAQVEIFDIKLPLLKTHEITSIPHKNVHLEKYSSIVKIEAAWLAFIVLRIKDTSKLHPCRTQARMKKEEGEHVDCIEKQRVCIEFCFKLGKTASDSFQMLKQAFKGDALSQPRTFEWFARFKAGRTSVKDDLHTGRPLSIRNSENALKIKSSIK</sequence>
<keyword evidence="3" id="KW-1185">Reference proteome</keyword>
<name>A0ABY6KMA2_9ARAC</name>
<proteinExistence type="predicted"/>
<feature type="domain" description="Mos1 transposase HTH" evidence="1">
    <location>
        <begin position="91"/>
        <end position="135"/>
    </location>
</feature>
<evidence type="ECO:0000313" key="3">
    <source>
        <dbReference type="Proteomes" id="UP001235939"/>
    </source>
</evidence>
<dbReference type="PANTHER" id="PTHR46060">
    <property type="entry name" value="MARINER MOS1 TRANSPOSASE-LIKE PROTEIN"/>
    <property type="match status" value="1"/>
</dbReference>
<dbReference type="InterPro" id="IPR041426">
    <property type="entry name" value="Mos1_HTH"/>
</dbReference>
<dbReference type="Gene3D" id="1.10.10.1450">
    <property type="match status" value="1"/>
</dbReference>
<dbReference type="EMBL" id="CP092868">
    <property type="protein sequence ID" value="UYV68878.1"/>
    <property type="molecule type" value="Genomic_DNA"/>
</dbReference>
<dbReference type="Pfam" id="PF17906">
    <property type="entry name" value="HTH_48"/>
    <property type="match status" value="1"/>
</dbReference>